<keyword evidence="1" id="KW-0812">Transmembrane</keyword>
<keyword evidence="1" id="KW-1133">Transmembrane helix</keyword>
<gene>
    <name evidence="2" type="ORF">RFM68_23515</name>
</gene>
<protein>
    <submittedName>
        <fullName evidence="2">Polymerase</fullName>
    </submittedName>
</protein>
<evidence type="ECO:0000313" key="2">
    <source>
        <dbReference type="EMBL" id="MDX8527472.1"/>
    </source>
</evidence>
<evidence type="ECO:0000256" key="1">
    <source>
        <dbReference type="SAM" id="Phobius"/>
    </source>
</evidence>
<dbReference type="RefSeq" id="WP_320235409.1">
    <property type="nucleotide sequence ID" value="NZ_JAVIJF010000018.1"/>
</dbReference>
<organism evidence="2 3">
    <name type="scientific">Mesorhizobium montanum</name>
    <dbReference type="NCBI Taxonomy" id="3072323"/>
    <lineage>
        <taxon>Bacteria</taxon>
        <taxon>Pseudomonadati</taxon>
        <taxon>Pseudomonadota</taxon>
        <taxon>Alphaproteobacteria</taxon>
        <taxon>Hyphomicrobiales</taxon>
        <taxon>Phyllobacteriaceae</taxon>
        <taxon>Mesorhizobium</taxon>
    </lineage>
</organism>
<feature type="transmembrane region" description="Helical" evidence="1">
    <location>
        <begin position="28"/>
        <end position="49"/>
    </location>
</feature>
<accession>A0ABU4ZSP8</accession>
<dbReference type="EMBL" id="JAVIJF010000018">
    <property type="protein sequence ID" value="MDX8527472.1"/>
    <property type="molecule type" value="Genomic_DNA"/>
</dbReference>
<dbReference type="Proteomes" id="UP001276840">
    <property type="component" value="Unassembled WGS sequence"/>
</dbReference>
<reference evidence="2 3" key="1">
    <citation type="submission" date="2023-08" db="EMBL/GenBank/DDBJ databases">
        <title>Implementing the SeqCode for naming new Mesorhizobium species isolated from Vachellia karroo root nodules.</title>
        <authorList>
            <person name="Van Lill M."/>
        </authorList>
    </citation>
    <scope>NUCLEOTIDE SEQUENCE [LARGE SCALE GENOMIC DNA]</scope>
    <source>
        <strain evidence="2 3">MSK 1335</strain>
    </source>
</reference>
<sequence length="99" mass="10850">MPAIPAMWRALLPLERLLELLAMQPGEMIANLFATLLLGALIGGVFLVFGRPLWPERHAQMVILLPIDTIATGSVRKTCLEPCLPARFDLRLAPARPPG</sequence>
<name>A0ABU4ZSP8_9HYPH</name>
<keyword evidence="3" id="KW-1185">Reference proteome</keyword>
<keyword evidence="1" id="KW-0472">Membrane</keyword>
<comment type="caution">
    <text evidence="2">The sequence shown here is derived from an EMBL/GenBank/DDBJ whole genome shotgun (WGS) entry which is preliminary data.</text>
</comment>
<evidence type="ECO:0000313" key="3">
    <source>
        <dbReference type="Proteomes" id="UP001276840"/>
    </source>
</evidence>
<proteinExistence type="predicted"/>